<reference evidence="1" key="1">
    <citation type="journal article" date="2022" name="Int. J. Mol. Sci.">
        <title>Draft Genome of Tanacetum Coccineum: Genomic Comparison of Closely Related Tanacetum-Family Plants.</title>
        <authorList>
            <person name="Yamashiro T."/>
            <person name="Shiraishi A."/>
            <person name="Nakayama K."/>
            <person name="Satake H."/>
        </authorList>
    </citation>
    <scope>NUCLEOTIDE SEQUENCE</scope>
</reference>
<proteinExistence type="predicted"/>
<protein>
    <submittedName>
        <fullName evidence="1">Uncharacterized protein</fullName>
    </submittedName>
</protein>
<reference evidence="1" key="2">
    <citation type="submission" date="2022-01" db="EMBL/GenBank/DDBJ databases">
        <authorList>
            <person name="Yamashiro T."/>
            <person name="Shiraishi A."/>
            <person name="Satake H."/>
            <person name="Nakayama K."/>
        </authorList>
    </citation>
    <scope>NUCLEOTIDE SEQUENCE</scope>
</reference>
<name>A0ABQ5CQW6_9ASTR</name>
<organism evidence="1 2">
    <name type="scientific">Tanacetum coccineum</name>
    <dbReference type="NCBI Taxonomy" id="301880"/>
    <lineage>
        <taxon>Eukaryota</taxon>
        <taxon>Viridiplantae</taxon>
        <taxon>Streptophyta</taxon>
        <taxon>Embryophyta</taxon>
        <taxon>Tracheophyta</taxon>
        <taxon>Spermatophyta</taxon>
        <taxon>Magnoliopsida</taxon>
        <taxon>eudicotyledons</taxon>
        <taxon>Gunneridae</taxon>
        <taxon>Pentapetalae</taxon>
        <taxon>asterids</taxon>
        <taxon>campanulids</taxon>
        <taxon>Asterales</taxon>
        <taxon>Asteraceae</taxon>
        <taxon>Asteroideae</taxon>
        <taxon>Anthemideae</taxon>
        <taxon>Anthemidinae</taxon>
        <taxon>Tanacetum</taxon>
    </lineage>
</organism>
<sequence length="316" mass="35551">MEESTKLSTISWMDDAIPQYNVSKPSSIGRLADGLVNLEDEAAYYPNAALVHWCLISSGLKRNASMTLQLCMVSLIGGFKDNDSTLTDSHLKETDEQPIEPPITRRQKDSNYRCQPMYLDNLVIRHRVEDFQLGIESYQTQLNLTKPRWEATGFEFKHDYTVIDSPRAVTFRDRYGVQMIMRIKQRWKWRHLIPVESIHHPMLTLKFFQVKTIMTMEGWMSAELVSSLSLSLGSFSTTADGIGGPSYEALLHVVIALASFLGFGMVLLGNELELEACLRSAVITEVTTADSNGKGKTNLQVPLRDNAALVTLLECL</sequence>
<gene>
    <name evidence="1" type="ORF">Tco_0909394</name>
</gene>
<dbReference type="EMBL" id="BQNB010014517">
    <property type="protein sequence ID" value="GJT29119.1"/>
    <property type="molecule type" value="Genomic_DNA"/>
</dbReference>
<comment type="caution">
    <text evidence="1">The sequence shown here is derived from an EMBL/GenBank/DDBJ whole genome shotgun (WGS) entry which is preliminary data.</text>
</comment>
<accession>A0ABQ5CQW6</accession>
<evidence type="ECO:0000313" key="1">
    <source>
        <dbReference type="EMBL" id="GJT29119.1"/>
    </source>
</evidence>
<keyword evidence="2" id="KW-1185">Reference proteome</keyword>
<dbReference type="Proteomes" id="UP001151760">
    <property type="component" value="Unassembled WGS sequence"/>
</dbReference>
<evidence type="ECO:0000313" key="2">
    <source>
        <dbReference type="Proteomes" id="UP001151760"/>
    </source>
</evidence>